<dbReference type="SUPFAM" id="SSF54814">
    <property type="entry name" value="Prokaryotic type KH domain (KH-domain type II)"/>
    <property type="match status" value="1"/>
</dbReference>
<evidence type="ECO:0000256" key="6">
    <source>
        <dbReference type="HAMAP-Rule" id="MF_00367"/>
    </source>
</evidence>
<keyword evidence="6" id="KW-0690">Ribosome biogenesis</keyword>
<evidence type="ECO:0000313" key="11">
    <source>
        <dbReference type="EMBL" id="SEQ60041.1"/>
    </source>
</evidence>
<dbReference type="SUPFAM" id="SSF52540">
    <property type="entry name" value="P-loop containing nucleoside triphosphate hydrolases"/>
    <property type="match status" value="1"/>
</dbReference>
<protein>
    <recommendedName>
        <fullName evidence="2 6">GTPase Era</fullName>
    </recommendedName>
</protein>
<evidence type="ECO:0000256" key="8">
    <source>
        <dbReference type="RuleBase" id="RU003761"/>
    </source>
</evidence>
<feature type="region of interest" description="G4" evidence="7">
    <location>
        <begin position="121"/>
        <end position="124"/>
    </location>
</feature>
<dbReference type="InterPro" id="IPR030388">
    <property type="entry name" value="G_ERA_dom"/>
</dbReference>
<dbReference type="PANTHER" id="PTHR42698">
    <property type="entry name" value="GTPASE ERA"/>
    <property type="match status" value="1"/>
</dbReference>
<evidence type="ECO:0000256" key="5">
    <source>
        <dbReference type="ARBA" id="ARBA00023134"/>
    </source>
</evidence>
<dbReference type="NCBIfam" id="NF000908">
    <property type="entry name" value="PRK00089.1"/>
    <property type="match status" value="1"/>
</dbReference>
<evidence type="ECO:0000256" key="7">
    <source>
        <dbReference type="PROSITE-ProRule" id="PRU01050"/>
    </source>
</evidence>
<keyword evidence="5 6" id="KW-0342">GTP-binding</keyword>
<feature type="domain" description="Era-type G" evidence="10">
    <location>
        <begin position="2"/>
        <end position="172"/>
    </location>
</feature>
<dbReference type="InterPro" id="IPR015946">
    <property type="entry name" value="KH_dom-like_a/b"/>
</dbReference>
<dbReference type="GO" id="GO:0043024">
    <property type="term" value="F:ribosomal small subunit binding"/>
    <property type="evidence" value="ECO:0007669"/>
    <property type="project" value="TreeGrafter"/>
</dbReference>
<feature type="region of interest" description="G2" evidence="7">
    <location>
        <begin position="36"/>
        <end position="40"/>
    </location>
</feature>
<evidence type="ECO:0000259" key="10">
    <source>
        <dbReference type="PROSITE" id="PS51713"/>
    </source>
</evidence>
<evidence type="ECO:0000259" key="9">
    <source>
        <dbReference type="PROSITE" id="PS50823"/>
    </source>
</evidence>
<dbReference type="CDD" id="cd22534">
    <property type="entry name" value="KH-II_Era"/>
    <property type="match status" value="1"/>
</dbReference>
<dbReference type="InterPro" id="IPR005662">
    <property type="entry name" value="GTPase_Era-like"/>
</dbReference>
<reference evidence="11 12" key="1">
    <citation type="submission" date="2016-10" db="EMBL/GenBank/DDBJ databases">
        <authorList>
            <person name="de Groot N.N."/>
        </authorList>
    </citation>
    <scope>NUCLEOTIDE SEQUENCE [LARGE SCALE GENOMIC DNA]</scope>
    <source>
        <strain evidence="11 12">DSM 25927</strain>
    </source>
</reference>
<comment type="subcellular location">
    <subcellularLocation>
        <location evidence="6">Cytoplasm</location>
    </subcellularLocation>
    <subcellularLocation>
        <location evidence="6">Cell membrane</location>
        <topology evidence="6">Peripheral membrane protein</topology>
    </subcellularLocation>
</comment>
<dbReference type="GO" id="GO:0003924">
    <property type="term" value="F:GTPase activity"/>
    <property type="evidence" value="ECO:0007669"/>
    <property type="project" value="UniProtKB-UniRule"/>
</dbReference>
<dbReference type="InterPro" id="IPR009019">
    <property type="entry name" value="KH_sf_prok-type"/>
</dbReference>
<dbReference type="NCBIfam" id="TIGR00436">
    <property type="entry name" value="era"/>
    <property type="match status" value="1"/>
</dbReference>
<dbReference type="Proteomes" id="UP000199233">
    <property type="component" value="Unassembled WGS sequence"/>
</dbReference>
<feature type="binding site" evidence="6">
    <location>
        <begin position="10"/>
        <end position="17"/>
    </location>
    <ligand>
        <name>GTP</name>
        <dbReference type="ChEBI" id="CHEBI:37565"/>
    </ligand>
</feature>
<sequence length="296" mass="33154">MRSGMVSIVGRPNVGKSSLLNALVGRKVSIVSHKPQTTRHQIQGVVNLPGAQLVFVDTPGLHRQQTRQLNRLMNETAAAALHDVDVVVLVLECGRLTEEDQAVLQRIKGLNPATPVGLVLNKIDRVKDREALLPELQKLAALHDFAFVVPLSALKRSNVNALLEELAKRLPEGPQLYPDDMQVGYDDAFLVSEIVREKLTRTLHQELPYSLTVSVEQYEREGRMDRVDAVIWVEREGQKKIVIGEGGAALKLVGSKARMELERLLGRKVFLKLWCRVRENWSDDLKSLKQFGLTPE</sequence>
<feature type="region of interest" description="G3" evidence="7">
    <location>
        <begin position="57"/>
        <end position="60"/>
    </location>
</feature>
<dbReference type="NCBIfam" id="TIGR00231">
    <property type="entry name" value="small_GTP"/>
    <property type="match status" value="1"/>
</dbReference>
<evidence type="ECO:0000256" key="1">
    <source>
        <dbReference type="ARBA" id="ARBA00007921"/>
    </source>
</evidence>
<dbReference type="GO" id="GO:0070181">
    <property type="term" value="F:small ribosomal subunit rRNA binding"/>
    <property type="evidence" value="ECO:0007669"/>
    <property type="project" value="UniProtKB-UniRule"/>
</dbReference>
<comment type="subunit">
    <text evidence="6">Monomer.</text>
</comment>
<dbReference type="InterPro" id="IPR006073">
    <property type="entry name" value="GTP-bd"/>
</dbReference>
<gene>
    <name evidence="6" type="primary">era</name>
    <name evidence="11" type="ORF">SAMN04488038_108117</name>
</gene>
<dbReference type="Gene3D" id="3.30.300.20">
    <property type="match status" value="1"/>
</dbReference>
<dbReference type="CDD" id="cd04163">
    <property type="entry name" value="Era"/>
    <property type="match status" value="1"/>
</dbReference>
<dbReference type="GO" id="GO:0005525">
    <property type="term" value="F:GTP binding"/>
    <property type="evidence" value="ECO:0007669"/>
    <property type="project" value="UniProtKB-UniRule"/>
</dbReference>
<dbReference type="InterPro" id="IPR027417">
    <property type="entry name" value="P-loop_NTPase"/>
</dbReference>
<dbReference type="HAMAP" id="MF_00367">
    <property type="entry name" value="GTPase_Era"/>
    <property type="match status" value="1"/>
</dbReference>
<dbReference type="GO" id="GO:0005886">
    <property type="term" value="C:plasma membrane"/>
    <property type="evidence" value="ECO:0007669"/>
    <property type="project" value="UniProtKB-SubCell"/>
</dbReference>
<keyword evidence="6" id="KW-1003">Cell membrane</keyword>
<dbReference type="EMBL" id="FOFS01000008">
    <property type="protein sequence ID" value="SEQ60041.1"/>
    <property type="molecule type" value="Genomic_DNA"/>
</dbReference>
<keyword evidence="6" id="KW-0472">Membrane</keyword>
<organism evidence="11 12">
    <name type="scientific">Solimonas aquatica</name>
    <dbReference type="NCBI Taxonomy" id="489703"/>
    <lineage>
        <taxon>Bacteria</taxon>
        <taxon>Pseudomonadati</taxon>
        <taxon>Pseudomonadota</taxon>
        <taxon>Gammaproteobacteria</taxon>
        <taxon>Nevskiales</taxon>
        <taxon>Nevskiaceae</taxon>
        <taxon>Solimonas</taxon>
    </lineage>
</organism>
<dbReference type="AlphaFoldDB" id="A0A1H9HCF7"/>
<dbReference type="GO" id="GO:0000028">
    <property type="term" value="P:ribosomal small subunit assembly"/>
    <property type="evidence" value="ECO:0007669"/>
    <property type="project" value="TreeGrafter"/>
</dbReference>
<feature type="region of interest" description="G5" evidence="7">
    <location>
        <begin position="151"/>
        <end position="153"/>
    </location>
</feature>
<keyword evidence="6" id="KW-0699">rRNA-binding</keyword>
<dbReference type="RefSeq" id="WP_093285982.1">
    <property type="nucleotide sequence ID" value="NZ_FOFS01000008.1"/>
</dbReference>
<dbReference type="Pfam" id="PF01926">
    <property type="entry name" value="MMR_HSR1"/>
    <property type="match status" value="1"/>
</dbReference>
<dbReference type="PROSITE" id="PS50823">
    <property type="entry name" value="KH_TYPE_2"/>
    <property type="match status" value="1"/>
</dbReference>
<dbReference type="InterPro" id="IPR004044">
    <property type="entry name" value="KH_dom_type_2"/>
</dbReference>
<dbReference type="GO" id="GO:0005829">
    <property type="term" value="C:cytosol"/>
    <property type="evidence" value="ECO:0007669"/>
    <property type="project" value="TreeGrafter"/>
</dbReference>
<evidence type="ECO:0000256" key="2">
    <source>
        <dbReference type="ARBA" id="ARBA00020484"/>
    </source>
</evidence>
<dbReference type="PROSITE" id="PS51713">
    <property type="entry name" value="G_ERA"/>
    <property type="match status" value="1"/>
</dbReference>
<keyword evidence="3 6" id="KW-0547">Nucleotide-binding</keyword>
<dbReference type="PANTHER" id="PTHR42698:SF1">
    <property type="entry name" value="GTPASE ERA, MITOCHONDRIAL"/>
    <property type="match status" value="1"/>
</dbReference>
<comment type="similarity">
    <text evidence="1 6 7 8">Belongs to the TRAFAC class TrmE-Era-EngA-EngB-Septin-like GTPase superfamily. Era GTPase family.</text>
</comment>
<accession>A0A1H9HCF7</accession>
<evidence type="ECO:0000256" key="4">
    <source>
        <dbReference type="ARBA" id="ARBA00022884"/>
    </source>
</evidence>
<dbReference type="Pfam" id="PF07650">
    <property type="entry name" value="KH_2"/>
    <property type="match status" value="1"/>
</dbReference>
<feature type="region of interest" description="G1" evidence="7">
    <location>
        <begin position="10"/>
        <end position="17"/>
    </location>
</feature>
<dbReference type="OrthoDB" id="9805918at2"/>
<proteinExistence type="inferred from homology"/>
<dbReference type="STRING" id="489703.SAMN04488038_108117"/>
<evidence type="ECO:0000313" key="12">
    <source>
        <dbReference type="Proteomes" id="UP000199233"/>
    </source>
</evidence>
<dbReference type="PRINTS" id="PR00326">
    <property type="entry name" value="GTP1OBG"/>
</dbReference>
<feature type="binding site" evidence="6">
    <location>
        <begin position="121"/>
        <end position="124"/>
    </location>
    <ligand>
        <name>GTP</name>
        <dbReference type="ChEBI" id="CHEBI:37565"/>
    </ligand>
</feature>
<name>A0A1H9HCF7_9GAMM</name>
<comment type="function">
    <text evidence="6">An essential GTPase that binds both GDP and GTP, with rapid nucleotide exchange. Plays a role in 16S rRNA processing and 30S ribosomal subunit biogenesis and possibly also in cell cycle regulation and energy metabolism.</text>
</comment>
<keyword evidence="12" id="KW-1185">Reference proteome</keyword>
<keyword evidence="6" id="KW-0963">Cytoplasm</keyword>
<evidence type="ECO:0000256" key="3">
    <source>
        <dbReference type="ARBA" id="ARBA00022741"/>
    </source>
</evidence>
<dbReference type="Gene3D" id="3.40.50.300">
    <property type="entry name" value="P-loop containing nucleotide triphosphate hydrolases"/>
    <property type="match status" value="1"/>
</dbReference>
<dbReference type="InterPro" id="IPR005225">
    <property type="entry name" value="Small_GTP-bd"/>
</dbReference>
<keyword evidence="4 6" id="KW-0694">RNA-binding</keyword>
<feature type="domain" description="KH type-2" evidence="9">
    <location>
        <begin position="203"/>
        <end position="279"/>
    </location>
</feature>
<feature type="binding site" evidence="6">
    <location>
        <begin position="57"/>
        <end position="61"/>
    </location>
    <ligand>
        <name>GTP</name>
        <dbReference type="ChEBI" id="CHEBI:37565"/>
    </ligand>
</feature>